<organism evidence="4 5">
    <name type="scientific">Symbiodinium microadriaticum</name>
    <name type="common">Dinoflagellate</name>
    <name type="synonym">Zooxanthella microadriatica</name>
    <dbReference type="NCBI Taxonomy" id="2951"/>
    <lineage>
        <taxon>Eukaryota</taxon>
        <taxon>Sar</taxon>
        <taxon>Alveolata</taxon>
        <taxon>Dinophyceae</taxon>
        <taxon>Suessiales</taxon>
        <taxon>Symbiodiniaceae</taxon>
        <taxon>Symbiodinium</taxon>
    </lineage>
</organism>
<evidence type="ECO:0000313" key="4">
    <source>
        <dbReference type="EMBL" id="OLP90790.1"/>
    </source>
</evidence>
<feature type="compositionally biased region" description="Basic and acidic residues" evidence="2">
    <location>
        <begin position="276"/>
        <end position="294"/>
    </location>
</feature>
<dbReference type="GO" id="GO:0003723">
    <property type="term" value="F:RNA binding"/>
    <property type="evidence" value="ECO:0007669"/>
    <property type="project" value="UniProtKB-UniRule"/>
</dbReference>
<dbReference type="OrthoDB" id="437746at2759"/>
<dbReference type="Gene3D" id="3.30.70.330">
    <property type="match status" value="1"/>
</dbReference>
<feature type="compositionally biased region" description="Basic and acidic residues" evidence="2">
    <location>
        <begin position="511"/>
        <end position="533"/>
    </location>
</feature>
<comment type="caution">
    <text evidence="4">The sequence shown here is derived from an EMBL/GenBank/DDBJ whole genome shotgun (WGS) entry which is preliminary data.</text>
</comment>
<feature type="region of interest" description="Disordered" evidence="2">
    <location>
        <begin position="191"/>
        <end position="220"/>
    </location>
</feature>
<reference evidence="4 5" key="1">
    <citation type="submission" date="2016-02" db="EMBL/GenBank/DDBJ databases">
        <title>Genome analysis of coral dinoflagellate symbionts highlights evolutionary adaptations to a symbiotic lifestyle.</title>
        <authorList>
            <person name="Aranda M."/>
            <person name="Li Y."/>
            <person name="Liew Y.J."/>
            <person name="Baumgarten S."/>
            <person name="Simakov O."/>
            <person name="Wilson M."/>
            <person name="Piel J."/>
            <person name="Ashoor H."/>
            <person name="Bougouffa S."/>
            <person name="Bajic V.B."/>
            <person name="Ryu T."/>
            <person name="Ravasi T."/>
            <person name="Bayer T."/>
            <person name="Micklem G."/>
            <person name="Kim H."/>
            <person name="Bhak J."/>
            <person name="Lajeunesse T.C."/>
            <person name="Voolstra C.R."/>
        </authorList>
    </citation>
    <scope>NUCLEOTIDE SEQUENCE [LARGE SCALE GENOMIC DNA]</scope>
    <source>
        <strain evidence="4 5">CCMP2467</strain>
    </source>
</reference>
<gene>
    <name evidence="4" type="ORF">AK812_SmicGene27613</name>
</gene>
<feature type="compositionally biased region" description="Polar residues" evidence="2">
    <location>
        <begin position="445"/>
        <end position="461"/>
    </location>
</feature>
<dbReference type="EMBL" id="LSRX01000695">
    <property type="protein sequence ID" value="OLP90790.1"/>
    <property type="molecule type" value="Genomic_DNA"/>
</dbReference>
<name>A0A1Q9D6J4_SYMMI</name>
<feature type="region of interest" description="Disordered" evidence="2">
    <location>
        <begin position="509"/>
        <end position="541"/>
    </location>
</feature>
<dbReference type="SUPFAM" id="SSF54928">
    <property type="entry name" value="RNA-binding domain, RBD"/>
    <property type="match status" value="1"/>
</dbReference>
<protein>
    <recommendedName>
        <fullName evidence="3">RRM domain-containing protein</fullName>
    </recommendedName>
</protein>
<keyword evidence="1" id="KW-0694">RNA-binding</keyword>
<sequence>MFVEIVDAMTFDIMRSLLLSQRMVQLTTPIFHSFGGQSLEAELWIFERPADAVNAALAALLRLKSGSLGVGVPQMLGTRWWSCILCVHAAELSQLRGLQAAGFVPRCRPGFEDVSNGEAYDWACAFHCPGGPFATAQCGCACLSESQREIRQNAEPLPPSARGSGILLTTTPEPSPPPPVPIIELPIGGLGQSSEKLRPPRGRNFTISGQETPTSEPEVEPRDGLVDLVILCCSLVLLSGSAAIVSIALWKGFQKKSLGSTKRKLAWSDTPLPLHLPKEKCPQPSREEKPHKEATAASEHPFAVPEKGDDLLAGRDDIDELQLSSTITQKCDAKGDACRDAGIGMQGWGVDSGDLLIIPGTDVRWGDAVNTAGKLGQDLADENSILITPKVRDACRGDGSLMQLQTEALQLSLSGVTFECFRVCSCESEPEEQMPEPQGHRRGSSVGSTTRPRRSAQQGAKSQGHAATATSWNDLATLSPQVLLDRFTKGVEKGRSWWDNGKEALCMPESAHSKEVRKPTEEASHCRGNEEAPHMPPLRNSEKDVLENRSEGKEDAQCPPEAPVCDGKASLSGWMGMSFDQQGDQSQQLDEGATAIMLRRLPSKLTIESLLDILSQFWPSRYNFVYVPHDKSRARNVALAFINFTDSETARMAYDYFQGRSHPMDVRLGSHIRVSQADVQGLSLNLAYFVARSGFADMDNPHAPRVFENGWRVNLLEAVQKHVTMELMAQAEPAPAPPKAEAIERSAGKRGYREGGCVGPTAATDKAERLKSFKENRDVFSISGTGKTVAATPAITAVANERGDEAFVLLQGNLNQRLRAFFRLTESLTDDIAEPFFTALQRANTQLHLIFDNVLESFVWVRELIRKDGKATAKLRPNKESEGEDELARAFQVESPQDHPRLNNVDDLTRAIKRRKQTALKDVEADQIDIYSQEAGTWQCVKSASEVLRQNTSEQDCYGFLPRKHSNGFAGQQSDLKSRVSRREAEALLQRLTAGPALGQDLDEVRRLRKLVDDRSA</sequence>
<evidence type="ECO:0000259" key="3">
    <source>
        <dbReference type="PROSITE" id="PS50102"/>
    </source>
</evidence>
<dbReference type="Proteomes" id="UP000186817">
    <property type="component" value="Unassembled WGS sequence"/>
</dbReference>
<dbReference type="InterPro" id="IPR035979">
    <property type="entry name" value="RBD_domain_sf"/>
</dbReference>
<accession>A0A1Q9D6J4</accession>
<feature type="compositionally biased region" description="Polar residues" evidence="2">
    <location>
        <begin position="205"/>
        <end position="215"/>
    </location>
</feature>
<dbReference type="PROSITE" id="PS50102">
    <property type="entry name" value="RRM"/>
    <property type="match status" value="1"/>
</dbReference>
<proteinExistence type="predicted"/>
<evidence type="ECO:0000313" key="5">
    <source>
        <dbReference type="Proteomes" id="UP000186817"/>
    </source>
</evidence>
<evidence type="ECO:0000256" key="1">
    <source>
        <dbReference type="PROSITE-ProRule" id="PRU00176"/>
    </source>
</evidence>
<evidence type="ECO:0000256" key="2">
    <source>
        <dbReference type="SAM" id="MobiDB-lite"/>
    </source>
</evidence>
<dbReference type="InterPro" id="IPR012677">
    <property type="entry name" value="Nucleotide-bd_a/b_plait_sf"/>
</dbReference>
<feature type="region of interest" description="Disordered" evidence="2">
    <location>
        <begin position="273"/>
        <end position="309"/>
    </location>
</feature>
<feature type="domain" description="RRM" evidence="3">
    <location>
        <begin position="594"/>
        <end position="679"/>
    </location>
</feature>
<keyword evidence="5" id="KW-1185">Reference proteome</keyword>
<dbReference type="AlphaFoldDB" id="A0A1Q9D6J4"/>
<dbReference type="InterPro" id="IPR000504">
    <property type="entry name" value="RRM_dom"/>
</dbReference>
<feature type="region of interest" description="Disordered" evidence="2">
    <location>
        <begin position="429"/>
        <end position="472"/>
    </location>
</feature>